<evidence type="ECO:0000313" key="1">
    <source>
        <dbReference type="EMBL" id="MBK4737950.1"/>
    </source>
</evidence>
<evidence type="ECO:0000313" key="2">
    <source>
        <dbReference type="Proteomes" id="UP000622890"/>
    </source>
</evidence>
<dbReference type="GO" id="GO:0032259">
    <property type="term" value="P:methylation"/>
    <property type="evidence" value="ECO:0007669"/>
    <property type="project" value="UniProtKB-KW"/>
</dbReference>
<keyword evidence="2" id="KW-1185">Reference proteome</keyword>
<dbReference type="Proteomes" id="UP000622890">
    <property type="component" value="Unassembled WGS sequence"/>
</dbReference>
<keyword evidence="1" id="KW-0489">Methyltransferase</keyword>
<dbReference type="PROSITE" id="PS00092">
    <property type="entry name" value="N6_MTASE"/>
    <property type="match status" value="1"/>
</dbReference>
<proteinExistence type="predicted"/>
<dbReference type="InterPro" id="IPR029063">
    <property type="entry name" value="SAM-dependent_MTases_sf"/>
</dbReference>
<reference evidence="1" key="1">
    <citation type="submission" date="2021-01" db="EMBL/GenBank/DDBJ databases">
        <title>Genome sequence of strain Noviherbaspirillum sp. DKR-6.</title>
        <authorList>
            <person name="Chaudhary D.K."/>
        </authorList>
    </citation>
    <scope>NUCLEOTIDE SEQUENCE</scope>
    <source>
        <strain evidence="1">DKR-6</strain>
    </source>
</reference>
<dbReference type="Gene3D" id="3.40.50.150">
    <property type="entry name" value="Vaccinia Virus protein VP39"/>
    <property type="match status" value="1"/>
</dbReference>
<name>A0A934W8T1_9BURK</name>
<gene>
    <name evidence="1" type="ORF">JJB74_25290</name>
</gene>
<dbReference type="SUPFAM" id="SSF53335">
    <property type="entry name" value="S-adenosyl-L-methionine-dependent methyltransferases"/>
    <property type="match status" value="1"/>
</dbReference>
<dbReference type="AlphaFoldDB" id="A0A934W8T1"/>
<keyword evidence="1" id="KW-0808">Transferase</keyword>
<accession>A0A934W8T1</accession>
<dbReference type="RefSeq" id="WP_200596716.1">
    <property type="nucleotide sequence ID" value="NZ_JAEPBG010000015.1"/>
</dbReference>
<dbReference type="GO" id="GO:0003676">
    <property type="term" value="F:nucleic acid binding"/>
    <property type="evidence" value="ECO:0007669"/>
    <property type="project" value="InterPro"/>
</dbReference>
<dbReference type="EMBL" id="JAEPBG010000015">
    <property type="protein sequence ID" value="MBK4737950.1"/>
    <property type="molecule type" value="Genomic_DNA"/>
</dbReference>
<sequence length="364" mass="40209">MWAAQPVKLDEEKYNGYVNSATYCTCLYLQQEASVYQQIWNFVGADRQVCPKKLSAKFRVKRVREDSEQPEGLRGNVVWIPAWTSGEVDWAEIASSYSELLGDPPHSGQTLSQEPQPQSADLSLIELFAEALIDGNVVRFPRKLNRNDYQRVDAALTALGGAWDRKASGHVFAHDPTDLVEGIIETGTYDRPERVENFGFFPTPNELVEVLIREARLEPGMVVLEPSAGVGNIAVQAAAIVGTANVITVELQEKNVEVLKGLGFCPVHSDFLAFRPERTPAAIVMNPPFSRQADIDHVLHAWSMLKEGGRLVAIMAASVTFRSNAKSAAFRDLVAAHGRMWDNPEGSFKSVGTMVRTITVVLQK</sequence>
<dbReference type="GO" id="GO:0008168">
    <property type="term" value="F:methyltransferase activity"/>
    <property type="evidence" value="ECO:0007669"/>
    <property type="project" value="UniProtKB-KW"/>
</dbReference>
<organism evidence="1 2">
    <name type="scientific">Noviherbaspirillum pedocola</name>
    <dbReference type="NCBI Taxonomy" id="2801341"/>
    <lineage>
        <taxon>Bacteria</taxon>
        <taxon>Pseudomonadati</taxon>
        <taxon>Pseudomonadota</taxon>
        <taxon>Betaproteobacteria</taxon>
        <taxon>Burkholderiales</taxon>
        <taxon>Oxalobacteraceae</taxon>
        <taxon>Noviherbaspirillum</taxon>
    </lineage>
</organism>
<protein>
    <submittedName>
        <fullName evidence="1">Methyltransferase</fullName>
    </submittedName>
</protein>
<dbReference type="InterPro" id="IPR002052">
    <property type="entry name" value="DNA_methylase_N6_adenine_CS"/>
</dbReference>
<dbReference type="PRINTS" id="PR00507">
    <property type="entry name" value="N12N6MTFRASE"/>
</dbReference>
<comment type="caution">
    <text evidence="1">The sequence shown here is derived from an EMBL/GenBank/DDBJ whole genome shotgun (WGS) entry which is preliminary data.</text>
</comment>